<name>A0ABV4IUL3_9ACTN</name>
<dbReference type="Proteomes" id="UP001567537">
    <property type="component" value="Unassembled WGS sequence"/>
</dbReference>
<evidence type="ECO:0000256" key="1">
    <source>
        <dbReference type="SAM" id="MobiDB-lite"/>
    </source>
</evidence>
<feature type="region of interest" description="Disordered" evidence="1">
    <location>
        <begin position="36"/>
        <end position="60"/>
    </location>
</feature>
<proteinExistence type="predicted"/>
<protein>
    <recommendedName>
        <fullName evidence="4">10 kDa chaperonin</fullName>
    </recommendedName>
</protein>
<reference evidence="2 3" key="1">
    <citation type="journal article" date="2021" name="Res Sq">
        <title>Streptomyces Pimoensis sp. nov., Isolated From the Taklimakan Desert in Xinjiang, China.</title>
        <authorList>
            <person name="Zhang P."/>
            <person name="Luo X."/>
            <person name="Luo X."/>
            <person name="Liu Z."/>
            <person name="Xia Z."/>
            <person name="Wan C."/>
            <person name="zhang L."/>
        </authorList>
    </citation>
    <scope>NUCLEOTIDE SEQUENCE [LARGE SCALE GENOMIC DNA]</scope>
    <source>
        <strain evidence="2 3">TRM75549</strain>
    </source>
</reference>
<dbReference type="EMBL" id="JAHWZY010000004">
    <property type="protein sequence ID" value="MEZ3178367.1"/>
    <property type="molecule type" value="Genomic_DNA"/>
</dbReference>
<keyword evidence="3" id="KW-1185">Reference proteome</keyword>
<comment type="caution">
    <text evidence="2">The sequence shown here is derived from an EMBL/GenBank/DDBJ whole genome shotgun (WGS) entry which is preliminary data.</text>
</comment>
<gene>
    <name evidence="2" type="ORF">KYY02_06510</name>
</gene>
<evidence type="ECO:0000313" key="3">
    <source>
        <dbReference type="Proteomes" id="UP001567537"/>
    </source>
</evidence>
<organism evidence="2 3">
    <name type="scientific">Streptomyces pimonensis</name>
    <dbReference type="NCBI Taxonomy" id="2860288"/>
    <lineage>
        <taxon>Bacteria</taxon>
        <taxon>Bacillati</taxon>
        <taxon>Actinomycetota</taxon>
        <taxon>Actinomycetes</taxon>
        <taxon>Kitasatosporales</taxon>
        <taxon>Streptomycetaceae</taxon>
        <taxon>Streptomyces</taxon>
    </lineage>
</organism>
<evidence type="ECO:0000313" key="2">
    <source>
        <dbReference type="EMBL" id="MEZ3178367.1"/>
    </source>
</evidence>
<accession>A0ABV4IUL3</accession>
<evidence type="ECO:0008006" key="4">
    <source>
        <dbReference type="Google" id="ProtNLM"/>
    </source>
</evidence>
<sequence>MTATVTLEKKLWDTGIVTEPKNVRGERKCSLTAVGRNGERETVNSWSVPGEGHGLPDARSEKAGQPLYVRGGAALQPNGIDHFQVMTFDGEPLVEVDA</sequence>